<reference evidence="13 14" key="1">
    <citation type="journal article" date="2022" name="IScience">
        <title>An ultrasensitive nanofiber-based assay for enzymatic hydrolysis and deep-sea microbial degradation of cellulose.</title>
        <authorList>
            <person name="Tsudome M."/>
            <person name="Tachioka M."/>
            <person name="Miyazaki M."/>
            <person name="Uchimura K."/>
            <person name="Tsuda M."/>
            <person name="Takaki Y."/>
            <person name="Deguchi S."/>
        </authorList>
    </citation>
    <scope>NUCLEOTIDE SEQUENCE [LARGE SCALE GENOMIC DNA]</scope>
    <source>
        <strain evidence="13 14">GE09</strain>
    </source>
</reference>
<evidence type="ECO:0000256" key="5">
    <source>
        <dbReference type="ARBA" id="ARBA00022679"/>
    </source>
</evidence>
<feature type="domain" description="ArnT-like N-terminal" evidence="11">
    <location>
        <begin position="23"/>
        <end position="263"/>
    </location>
</feature>
<feature type="transmembrane region" description="Helical" evidence="10">
    <location>
        <begin position="398"/>
        <end position="416"/>
    </location>
</feature>
<evidence type="ECO:0000256" key="8">
    <source>
        <dbReference type="ARBA" id="ARBA00023136"/>
    </source>
</evidence>
<evidence type="ECO:0000256" key="7">
    <source>
        <dbReference type="ARBA" id="ARBA00022989"/>
    </source>
</evidence>
<feature type="transmembrane region" description="Helical" evidence="10">
    <location>
        <begin position="456"/>
        <end position="473"/>
    </location>
</feature>
<dbReference type="InterPro" id="IPR027005">
    <property type="entry name" value="PMT-like"/>
</dbReference>
<dbReference type="EMBL" id="AP023086">
    <property type="protein sequence ID" value="BCD96322.1"/>
    <property type="molecule type" value="Genomic_DNA"/>
</dbReference>
<evidence type="ECO:0000256" key="3">
    <source>
        <dbReference type="ARBA" id="ARBA00007222"/>
    </source>
</evidence>
<name>A0AAN1WEX6_9GAMM</name>
<feature type="transmembrane region" description="Helical" evidence="10">
    <location>
        <begin position="159"/>
        <end position="178"/>
    </location>
</feature>
<dbReference type="EC" id="2.4.1.-" evidence="10"/>
<evidence type="ECO:0000256" key="2">
    <source>
        <dbReference type="ARBA" id="ARBA00004922"/>
    </source>
</evidence>
<comment type="subcellular location">
    <subcellularLocation>
        <location evidence="10">Cell membrane</location>
    </subcellularLocation>
    <subcellularLocation>
        <location evidence="1">Endomembrane system</location>
        <topology evidence="1">Multi-pass membrane protein</topology>
    </subcellularLocation>
</comment>
<dbReference type="Proteomes" id="UP001320119">
    <property type="component" value="Chromosome"/>
</dbReference>
<evidence type="ECO:0000256" key="9">
    <source>
        <dbReference type="ARBA" id="ARBA00093617"/>
    </source>
</evidence>
<gene>
    <name evidence="13" type="ORF">MARGE09_P0522</name>
</gene>
<dbReference type="KEGG" id="marq:MARGE09_P0522"/>
<comment type="pathway">
    <text evidence="2 10">Protein modification; protein glycosylation.</text>
</comment>
<dbReference type="InterPro" id="IPR003342">
    <property type="entry name" value="ArnT-like_N"/>
</dbReference>
<dbReference type="PANTHER" id="PTHR10050">
    <property type="entry name" value="DOLICHYL-PHOSPHATE-MANNOSE--PROTEIN MANNOSYLTRANSFERASE"/>
    <property type="match status" value="1"/>
</dbReference>
<evidence type="ECO:0000259" key="12">
    <source>
        <dbReference type="Pfam" id="PF16192"/>
    </source>
</evidence>
<organism evidence="13 14">
    <name type="scientific">Marinagarivorans cellulosilyticus</name>
    <dbReference type="NCBI Taxonomy" id="2721545"/>
    <lineage>
        <taxon>Bacteria</taxon>
        <taxon>Pseudomonadati</taxon>
        <taxon>Pseudomonadota</taxon>
        <taxon>Gammaproteobacteria</taxon>
        <taxon>Cellvibrionales</taxon>
        <taxon>Cellvibrionaceae</taxon>
        <taxon>Marinagarivorans</taxon>
    </lineage>
</organism>
<sequence>MTVQNPLLAFCGRHKSWLVPGLLLAMSLLVYLTGLQYPKSMFWDENYHVVSAQKHVDGMMYMEPHPPLGKMLQGLSEAFFNPNEDVDLSSLLKTDYLKGSDMPKGMEFWAYRLPSALMMALSVWFLYQILFRIIRYRPVAFVFSLFVIFDNAMVLHSRAVMLEGIQFFFILLSIWYFVRTVTSDKPITVKHYLILGLSVGLEVATKVNGLVSILLLGMLLLEDKGKQLLDKQFLPVVERTVLGSLAFFGGLAAVFLLVFYVHIGMGTHVEPTKKYKASPEYLTSLKNNGGFSFTTFRLGFKDNLRYMSEYADGVPRLDICKETENGSYYAKWPFGGKGINYRWSKNNVDGVTKVSYSYLVGNPLIWLTVVLGILVSISLILGRFIFDLPIKDERLFMYILYFTGMYLSYMIAIAQIDRVMYLYHYFVPLLFGIINAALLFAYIFKEPLQQGSRLTWVNLGVLGVLVVAMFAYFSPFTFGIPITESQFELRNWFSLWDIEVVR</sequence>
<evidence type="ECO:0000256" key="4">
    <source>
        <dbReference type="ARBA" id="ARBA00022676"/>
    </source>
</evidence>
<dbReference type="RefSeq" id="WP_236985823.1">
    <property type="nucleotide sequence ID" value="NZ_AP023086.1"/>
</dbReference>
<evidence type="ECO:0000313" key="13">
    <source>
        <dbReference type="EMBL" id="BCD96322.1"/>
    </source>
</evidence>
<feature type="transmembrane region" description="Helical" evidence="10">
    <location>
        <begin position="241"/>
        <end position="263"/>
    </location>
</feature>
<feature type="transmembrane region" description="Helical" evidence="10">
    <location>
        <begin position="364"/>
        <end position="386"/>
    </location>
</feature>
<keyword evidence="8 10" id="KW-0472">Membrane</keyword>
<evidence type="ECO:0000259" key="11">
    <source>
        <dbReference type="Pfam" id="PF02366"/>
    </source>
</evidence>
<comment type="function">
    <text evidence="10">Protein O-mannosyltransferase that catalyzes the transfer of a single mannose residue from a polyprenol phospho-mannosyl lipidic donor to the hydroxyl group of selected serine and threonine residues in acceptor proteins.</text>
</comment>
<dbReference type="InterPro" id="IPR032421">
    <property type="entry name" value="PMT_4TMC"/>
</dbReference>
<feature type="transmembrane region" description="Helical" evidence="10">
    <location>
        <begin position="193"/>
        <end position="221"/>
    </location>
</feature>
<dbReference type="AlphaFoldDB" id="A0AAN1WEX6"/>
<comment type="similarity">
    <text evidence="3 10">Belongs to the glycosyltransferase 39 family.</text>
</comment>
<keyword evidence="10" id="KW-1003">Cell membrane</keyword>
<keyword evidence="7 10" id="KW-1133">Transmembrane helix</keyword>
<dbReference type="GO" id="GO:0005886">
    <property type="term" value="C:plasma membrane"/>
    <property type="evidence" value="ECO:0007669"/>
    <property type="project" value="UniProtKB-SubCell"/>
</dbReference>
<keyword evidence="5 10" id="KW-0808">Transferase</keyword>
<keyword evidence="14" id="KW-1185">Reference proteome</keyword>
<feature type="domain" description="Protein O-mannosyl-transferase C-terminal four TM" evidence="12">
    <location>
        <begin position="326"/>
        <end position="496"/>
    </location>
</feature>
<proteinExistence type="inferred from homology"/>
<dbReference type="GO" id="GO:0012505">
    <property type="term" value="C:endomembrane system"/>
    <property type="evidence" value="ECO:0007669"/>
    <property type="project" value="UniProtKB-SubCell"/>
</dbReference>
<protein>
    <recommendedName>
        <fullName evidence="9 10">Polyprenol-phosphate-mannose--protein mannosyltransferase</fullName>
        <ecNumber evidence="10">2.4.1.-</ecNumber>
    </recommendedName>
</protein>
<evidence type="ECO:0000256" key="6">
    <source>
        <dbReference type="ARBA" id="ARBA00022692"/>
    </source>
</evidence>
<evidence type="ECO:0000256" key="1">
    <source>
        <dbReference type="ARBA" id="ARBA00004127"/>
    </source>
</evidence>
<feature type="transmembrane region" description="Helical" evidence="10">
    <location>
        <begin position="17"/>
        <end position="35"/>
    </location>
</feature>
<accession>A0AAN1WEX6</accession>
<evidence type="ECO:0000313" key="14">
    <source>
        <dbReference type="Proteomes" id="UP001320119"/>
    </source>
</evidence>
<dbReference type="Pfam" id="PF02366">
    <property type="entry name" value="PMT"/>
    <property type="match status" value="1"/>
</dbReference>
<keyword evidence="4 10" id="KW-0328">Glycosyltransferase</keyword>
<feature type="transmembrane region" description="Helical" evidence="10">
    <location>
        <begin position="422"/>
        <end position="444"/>
    </location>
</feature>
<feature type="transmembrane region" description="Helical" evidence="10">
    <location>
        <begin position="108"/>
        <end position="127"/>
    </location>
</feature>
<feature type="transmembrane region" description="Helical" evidence="10">
    <location>
        <begin position="133"/>
        <end position="152"/>
    </location>
</feature>
<evidence type="ECO:0000256" key="10">
    <source>
        <dbReference type="RuleBase" id="RU367007"/>
    </source>
</evidence>
<keyword evidence="6 10" id="KW-0812">Transmembrane</keyword>
<dbReference type="Pfam" id="PF16192">
    <property type="entry name" value="PMT_4TMC"/>
    <property type="match status" value="1"/>
</dbReference>
<dbReference type="GO" id="GO:0004169">
    <property type="term" value="F:dolichyl-phosphate-mannose-protein mannosyltransferase activity"/>
    <property type="evidence" value="ECO:0007669"/>
    <property type="project" value="UniProtKB-UniRule"/>
</dbReference>